<dbReference type="GO" id="GO:0016020">
    <property type="term" value="C:membrane"/>
    <property type="evidence" value="ECO:0007669"/>
    <property type="project" value="UniProtKB-SubCell"/>
</dbReference>
<evidence type="ECO:0000256" key="7">
    <source>
        <dbReference type="ARBA" id="ARBA00022991"/>
    </source>
</evidence>
<evidence type="ECO:0000256" key="3">
    <source>
        <dbReference type="ARBA" id="ARBA00022606"/>
    </source>
</evidence>
<evidence type="ECO:0000256" key="1">
    <source>
        <dbReference type="ARBA" id="ARBA00004141"/>
    </source>
</evidence>
<dbReference type="GeneTree" id="ENSGT01150000286935"/>
<keyword evidence="2 14" id="KW-0600">Photoreceptor protein</keyword>
<keyword evidence="5 14" id="KW-0681">Retinal protein</keyword>
<accession>A0A670KBP5</accession>
<feature type="transmembrane region" description="Helical" evidence="14">
    <location>
        <begin position="81"/>
        <end position="101"/>
    </location>
</feature>
<dbReference type="GO" id="GO:0007602">
    <property type="term" value="P:phototransduction"/>
    <property type="evidence" value="ECO:0007669"/>
    <property type="project" value="UniProtKB-KW"/>
</dbReference>
<dbReference type="InterPro" id="IPR050125">
    <property type="entry name" value="GPCR_opsins"/>
</dbReference>
<dbReference type="Proteomes" id="UP000472272">
    <property type="component" value="Unplaced"/>
</dbReference>
<keyword evidence="13 14" id="KW-0807">Transducer</keyword>
<keyword evidence="3 14" id="KW-0716">Sensory transduction</keyword>
<dbReference type="InterPro" id="IPR001760">
    <property type="entry name" value="Opsin"/>
</dbReference>
<keyword evidence="10" id="KW-1015">Disulfide bond</keyword>
<feature type="transmembrane region" description="Helical" evidence="14">
    <location>
        <begin position="206"/>
        <end position="233"/>
    </location>
</feature>
<dbReference type="SUPFAM" id="SSF81321">
    <property type="entry name" value="Family A G protein-coupled receptor-like"/>
    <property type="match status" value="1"/>
</dbReference>
<feature type="transmembrane region" description="Helical" evidence="14">
    <location>
        <begin position="254"/>
        <end position="281"/>
    </location>
</feature>
<comment type="similarity">
    <text evidence="14">Belongs to the G-protein coupled receptor 1 family. Opsin subfamily.</text>
</comment>
<evidence type="ECO:0000256" key="9">
    <source>
        <dbReference type="ARBA" id="ARBA00023136"/>
    </source>
</evidence>
<dbReference type="KEGG" id="pmua:114589486"/>
<evidence type="ECO:0000256" key="5">
    <source>
        <dbReference type="ARBA" id="ARBA00022925"/>
    </source>
</evidence>
<name>A0A670KBP5_PODMU</name>
<keyword evidence="11 14" id="KW-0675">Receptor</keyword>
<dbReference type="PROSITE" id="PS00237">
    <property type="entry name" value="G_PROTEIN_RECEP_F1_1"/>
    <property type="match status" value="1"/>
</dbReference>
<sequence length="387" mass="42770">MRLALGDRSLNLFNQSAAGSAGNLSFDSQLLDSSAGSLGRTGHLTMAVCLGVILLLGSLSNLLVMLIFVKFQAIRTPINLILLNISLSDLLVCVFLTPFSFASSVRGRWLLGKAGCKWYGFANSLFGIVSLVSLSILSYERYATVLRRETKPVVSSYTKSWLCIIGSWIYSLFWTLPPLFGWSSYGPEGPGTTCSVSWHAKSPSNFSYIICLFIFCLVLPLLTMIYCYGKILLMIRKQVSRFHLPSVQKREHHILFMVVSMVTCYLLCWMPYGIVSLIATFGQPGTISPSVSIIPSILAKTSTFVNPILYVLLNKQFYKCFNLLIKCQPPPKQLQTTLNSKASQDFNNAAGGTVEIHLSCMQTDESPNQRDAGLPPTRNQKTPVVSL</sequence>
<evidence type="ECO:0000256" key="11">
    <source>
        <dbReference type="ARBA" id="ARBA00023170"/>
    </source>
</evidence>
<feature type="region of interest" description="Disordered" evidence="15">
    <location>
        <begin position="364"/>
        <end position="387"/>
    </location>
</feature>
<feature type="compositionally biased region" description="Polar residues" evidence="15">
    <location>
        <begin position="377"/>
        <end position="387"/>
    </location>
</feature>
<dbReference type="InterPro" id="IPR002962">
    <property type="entry name" value="Peropsin"/>
</dbReference>
<evidence type="ECO:0000256" key="12">
    <source>
        <dbReference type="ARBA" id="ARBA00023180"/>
    </source>
</evidence>
<reference evidence="17" key="1">
    <citation type="submission" date="2025-08" db="UniProtKB">
        <authorList>
            <consortium name="Ensembl"/>
        </authorList>
    </citation>
    <scope>IDENTIFICATION</scope>
</reference>
<keyword evidence="9 14" id="KW-0472">Membrane</keyword>
<dbReference type="OrthoDB" id="2101615at2759"/>
<dbReference type="InterPro" id="IPR000276">
    <property type="entry name" value="GPCR_Rhodpsn"/>
</dbReference>
<gene>
    <name evidence="17" type="primary">LOC114589486</name>
</gene>
<proteinExistence type="inferred from homology"/>
<dbReference type="AlphaFoldDB" id="A0A670KBP5"/>
<dbReference type="PRINTS" id="PR00238">
    <property type="entry name" value="OPSIN"/>
</dbReference>
<dbReference type="Gene3D" id="1.20.1070.10">
    <property type="entry name" value="Rhodopsin 7-helix transmembrane proteins"/>
    <property type="match status" value="1"/>
</dbReference>
<keyword evidence="12" id="KW-0325">Glycoprotein</keyword>
<keyword evidence="8 14" id="KW-0297">G-protein coupled receptor</keyword>
<evidence type="ECO:0000256" key="8">
    <source>
        <dbReference type="ARBA" id="ARBA00023040"/>
    </source>
</evidence>
<organism evidence="17 18">
    <name type="scientific">Podarcis muralis</name>
    <name type="common">Wall lizard</name>
    <name type="synonym">Lacerta muralis</name>
    <dbReference type="NCBI Taxonomy" id="64176"/>
    <lineage>
        <taxon>Eukaryota</taxon>
        <taxon>Metazoa</taxon>
        <taxon>Chordata</taxon>
        <taxon>Craniata</taxon>
        <taxon>Vertebrata</taxon>
        <taxon>Euteleostomi</taxon>
        <taxon>Lepidosauria</taxon>
        <taxon>Squamata</taxon>
        <taxon>Bifurcata</taxon>
        <taxon>Unidentata</taxon>
        <taxon>Episquamata</taxon>
        <taxon>Laterata</taxon>
        <taxon>Lacertibaenia</taxon>
        <taxon>Lacertidae</taxon>
        <taxon>Podarcis</taxon>
    </lineage>
</organism>
<feature type="transmembrane region" description="Helical" evidence="14">
    <location>
        <begin position="293"/>
        <end position="313"/>
    </location>
</feature>
<evidence type="ECO:0000259" key="16">
    <source>
        <dbReference type="PROSITE" id="PS50262"/>
    </source>
</evidence>
<feature type="transmembrane region" description="Helical" evidence="14">
    <location>
        <begin position="160"/>
        <end position="180"/>
    </location>
</feature>
<evidence type="ECO:0000313" key="18">
    <source>
        <dbReference type="Proteomes" id="UP000472272"/>
    </source>
</evidence>
<keyword evidence="6 14" id="KW-1133">Transmembrane helix</keyword>
<dbReference type="OMA" id="RCFVAFV"/>
<dbReference type="PRINTS" id="PR01244">
    <property type="entry name" value="PEROPSIN"/>
</dbReference>
<evidence type="ECO:0000313" key="17">
    <source>
        <dbReference type="Ensembl" id="ENSPMRP00000034908.1"/>
    </source>
</evidence>
<comment type="subcellular location">
    <subcellularLocation>
        <location evidence="1 14">Membrane</location>
        <topology evidence="1 14">Multi-pass membrane protein</topology>
    </subcellularLocation>
</comment>
<dbReference type="RefSeq" id="XP_028571693.1">
    <property type="nucleotide sequence ID" value="XM_028715860.1"/>
</dbReference>
<dbReference type="InterPro" id="IPR017452">
    <property type="entry name" value="GPCR_Rhodpsn_7TM"/>
</dbReference>
<feature type="transmembrane region" description="Helical" evidence="14">
    <location>
        <begin position="44"/>
        <end position="69"/>
    </location>
</feature>
<evidence type="ECO:0000256" key="15">
    <source>
        <dbReference type="SAM" id="MobiDB-lite"/>
    </source>
</evidence>
<evidence type="ECO:0000256" key="13">
    <source>
        <dbReference type="ARBA" id="ARBA00023224"/>
    </source>
</evidence>
<dbReference type="GO" id="GO:0004930">
    <property type="term" value="F:G protein-coupled receptor activity"/>
    <property type="evidence" value="ECO:0007669"/>
    <property type="project" value="UniProtKB-KW"/>
</dbReference>
<keyword evidence="4 14" id="KW-0812">Transmembrane</keyword>
<keyword evidence="7 14" id="KW-0157">Chromophore</keyword>
<dbReference type="GO" id="GO:0007601">
    <property type="term" value="P:visual perception"/>
    <property type="evidence" value="ECO:0007669"/>
    <property type="project" value="InterPro"/>
</dbReference>
<dbReference type="InterPro" id="IPR027430">
    <property type="entry name" value="Retinal_BS"/>
</dbReference>
<evidence type="ECO:0000256" key="4">
    <source>
        <dbReference type="ARBA" id="ARBA00022692"/>
    </source>
</evidence>
<dbReference type="Ensembl" id="ENSPMRT00000037016.1">
    <property type="protein sequence ID" value="ENSPMRP00000034908.1"/>
    <property type="gene ID" value="ENSPMRG00000022595.1"/>
</dbReference>
<dbReference type="PRINTS" id="PR00237">
    <property type="entry name" value="GPCRRHODOPSN"/>
</dbReference>
<evidence type="ECO:0000256" key="10">
    <source>
        <dbReference type="ARBA" id="ARBA00023157"/>
    </source>
</evidence>
<reference evidence="17" key="2">
    <citation type="submission" date="2025-09" db="UniProtKB">
        <authorList>
            <consortium name="Ensembl"/>
        </authorList>
    </citation>
    <scope>IDENTIFICATION</scope>
</reference>
<evidence type="ECO:0000256" key="14">
    <source>
        <dbReference type="RuleBase" id="RU004951"/>
    </source>
</evidence>
<dbReference type="GeneID" id="114589486"/>
<feature type="domain" description="G-protein coupled receptors family 1 profile" evidence="16">
    <location>
        <begin position="60"/>
        <end position="310"/>
    </location>
</feature>
<evidence type="ECO:0000256" key="6">
    <source>
        <dbReference type="ARBA" id="ARBA00022989"/>
    </source>
</evidence>
<dbReference type="GO" id="GO:0009881">
    <property type="term" value="F:photoreceptor activity"/>
    <property type="evidence" value="ECO:0007669"/>
    <property type="project" value="UniProtKB-KW"/>
</dbReference>
<dbReference type="FunFam" id="1.20.1070.10:FF:000197">
    <property type="entry name" value="Teleost multiple tissue opsin 2b"/>
    <property type="match status" value="1"/>
</dbReference>
<dbReference type="PANTHER" id="PTHR24240">
    <property type="entry name" value="OPSIN"/>
    <property type="match status" value="1"/>
</dbReference>
<dbReference type="PROSITE" id="PS00238">
    <property type="entry name" value="OPSIN"/>
    <property type="match status" value="1"/>
</dbReference>
<keyword evidence="18" id="KW-1185">Reference proteome</keyword>
<dbReference type="PROSITE" id="PS50262">
    <property type="entry name" value="G_PROTEIN_RECEP_F1_2"/>
    <property type="match status" value="1"/>
</dbReference>
<evidence type="ECO:0000256" key="2">
    <source>
        <dbReference type="ARBA" id="ARBA00022543"/>
    </source>
</evidence>
<protein>
    <submittedName>
        <fullName evidence="17">Pinopsin-like</fullName>
    </submittedName>
</protein>
<feature type="transmembrane region" description="Helical" evidence="14">
    <location>
        <begin position="121"/>
        <end position="139"/>
    </location>
</feature>
<dbReference type="Pfam" id="PF00001">
    <property type="entry name" value="7tm_1"/>
    <property type="match status" value="1"/>
</dbReference>